<evidence type="ECO:0000256" key="5">
    <source>
        <dbReference type="ARBA" id="ARBA00022692"/>
    </source>
</evidence>
<feature type="transmembrane region" description="Helical" evidence="15">
    <location>
        <begin position="635"/>
        <end position="654"/>
    </location>
</feature>
<keyword evidence="10" id="KW-0406">Ion transport</keyword>
<keyword evidence="9 15" id="KW-1133">Transmembrane helix</keyword>
<evidence type="ECO:0000256" key="3">
    <source>
        <dbReference type="ARBA" id="ARBA00022475"/>
    </source>
</evidence>
<dbReference type="GeneID" id="114453296"/>
<dbReference type="Gene3D" id="2.60.120.10">
    <property type="entry name" value="Jelly Rolls"/>
    <property type="match status" value="1"/>
</dbReference>
<keyword evidence="7" id="KW-0851">Voltage-gated channel</keyword>
<dbReference type="Gene3D" id="1.10.1200.260">
    <property type="match status" value="1"/>
</dbReference>
<feature type="region of interest" description="Disordered" evidence="14">
    <location>
        <begin position="1119"/>
        <end position="1148"/>
    </location>
</feature>
<gene>
    <name evidence="18" type="primary">LOC114453296</name>
</gene>
<evidence type="ECO:0000256" key="12">
    <source>
        <dbReference type="ARBA" id="ARBA00023303"/>
    </source>
</evidence>
<dbReference type="SUPFAM" id="SSF51206">
    <property type="entry name" value="cAMP-binding domain-like"/>
    <property type="match status" value="1"/>
</dbReference>
<dbReference type="InterPro" id="IPR018490">
    <property type="entry name" value="cNMP-bd_dom_sf"/>
</dbReference>
<evidence type="ECO:0000256" key="14">
    <source>
        <dbReference type="SAM" id="MobiDB-lite"/>
    </source>
</evidence>
<evidence type="ECO:0000256" key="4">
    <source>
        <dbReference type="ARBA" id="ARBA00022538"/>
    </source>
</evidence>
<keyword evidence="5 15" id="KW-0812">Transmembrane</keyword>
<feature type="compositionally biased region" description="Basic residues" evidence="14">
    <location>
        <begin position="1185"/>
        <end position="1196"/>
    </location>
</feature>
<name>A0A6P7KNC1_9TELE</name>
<dbReference type="CDD" id="cd00130">
    <property type="entry name" value="PAS"/>
    <property type="match status" value="1"/>
</dbReference>
<dbReference type="InterPro" id="IPR003967">
    <property type="entry name" value="K_chnl_volt-dep_ERG"/>
</dbReference>
<dbReference type="NCBIfam" id="TIGR00229">
    <property type="entry name" value="sensory_box"/>
    <property type="match status" value="1"/>
</dbReference>
<feature type="region of interest" description="Disordered" evidence="14">
    <location>
        <begin position="914"/>
        <end position="980"/>
    </location>
</feature>
<keyword evidence="11 15" id="KW-0472">Membrane</keyword>
<accession>A0A6P7KNC1</accession>
<keyword evidence="17" id="KW-1185">Reference proteome</keyword>
<dbReference type="PROSITE" id="PS50042">
    <property type="entry name" value="CNMP_BINDING_3"/>
    <property type="match status" value="1"/>
</dbReference>
<dbReference type="PANTHER" id="PTHR10217:SF466">
    <property type="entry name" value="POTASSIUM VOLTAGE-GATED CHANNEL SUBFAMILY H MEMBER 7"/>
    <property type="match status" value="1"/>
</dbReference>
<dbReference type="InterPro" id="IPR005821">
    <property type="entry name" value="Ion_trans_dom"/>
</dbReference>
<comment type="catalytic activity">
    <reaction evidence="13">
        <text>K(+)(in) = K(+)(out)</text>
        <dbReference type="Rhea" id="RHEA:29463"/>
        <dbReference type="ChEBI" id="CHEBI:29103"/>
    </reaction>
</comment>
<dbReference type="InterPro" id="IPR035965">
    <property type="entry name" value="PAS-like_dom_sf"/>
</dbReference>
<evidence type="ECO:0000313" key="17">
    <source>
        <dbReference type="Proteomes" id="UP000515145"/>
    </source>
</evidence>
<evidence type="ECO:0000256" key="10">
    <source>
        <dbReference type="ARBA" id="ARBA00023065"/>
    </source>
</evidence>
<dbReference type="CDD" id="cd00038">
    <property type="entry name" value="CAP_ED"/>
    <property type="match status" value="1"/>
</dbReference>
<evidence type="ECO:0000256" key="6">
    <source>
        <dbReference type="ARBA" id="ARBA00022826"/>
    </source>
</evidence>
<organism evidence="17 18">
    <name type="scientific">Parambassis ranga</name>
    <name type="common">Indian glassy fish</name>
    <dbReference type="NCBI Taxonomy" id="210632"/>
    <lineage>
        <taxon>Eukaryota</taxon>
        <taxon>Metazoa</taxon>
        <taxon>Chordata</taxon>
        <taxon>Craniata</taxon>
        <taxon>Vertebrata</taxon>
        <taxon>Euteleostomi</taxon>
        <taxon>Actinopterygii</taxon>
        <taxon>Neopterygii</taxon>
        <taxon>Teleostei</taxon>
        <taxon>Neoteleostei</taxon>
        <taxon>Acanthomorphata</taxon>
        <taxon>Ovalentaria</taxon>
        <taxon>Ambassidae</taxon>
        <taxon>Parambassis</taxon>
    </lineage>
</organism>
<dbReference type="Gene3D" id="1.10.287.70">
    <property type="match status" value="1"/>
</dbReference>
<evidence type="ECO:0000256" key="15">
    <source>
        <dbReference type="SAM" id="Phobius"/>
    </source>
</evidence>
<evidence type="ECO:0000256" key="1">
    <source>
        <dbReference type="ARBA" id="ARBA00004651"/>
    </source>
</evidence>
<dbReference type="InterPro" id="IPR000014">
    <property type="entry name" value="PAS"/>
</dbReference>
<reference evidence="18" key="1">
    <citation type="submission" date="2025-08" db="UniProtKB">
        <authorList>
            <consortium name="RefSeq"/>
        </authorList>
    </citation>
    <scope>IDENTIFICATION</scope>
</reference>
<dbReference type="InParanoid" id="A0A6P7KNC1"/>
<feature type="domain" description="Cyclic nucleotide-binding" evidence="16">
    <location>
        <begin position="766"/>
        <end position="866"/>
    </location>
</feature>
<feature type="compositionally biased region" description="Acidic residues" evidence="14">
    <location>
        <begin position="954"/>
        <end position="973"/>
    </location>
</feature>
<dbReference type="AlphaFoldDB" id="A0A6P7KNC1"/>
<evidence type="ECO:0000313" key="18">
    <source>
        <dbReference type="RefSeq" id="XP_028288916.1"/>
    </source>
</evidence>
<keyword evidence="12" id="KW-0407">Ion channel</keyword>
<dbReference type="FunFam" id="3.30.450.20:FF:000001">
    <property type="entry name" value="Potassium voltage-gated channel subfamily H member 7"/>
    <property type="match status" value="1"/>
</dbReference>
<feature type="region of interest" description="Disordered" evidence="14">
    <location>
        <begin position="1023"/>
        <end position="1047"/>
    </location>
</feature>
<dbReference type="PANTHER" id="PTHR10217">
    <property type="entry name" value="VOLTAGE AND LIGAND GATED POTASSIUM CHANNEL"/>
    <property type="match status" value="1"/>
</dbReference>
<dbReference type="GO" id="GO:0034702">
    <property type="term" value="C:monoatomic ion channel complex"/>
    <property type="evidence" value="ECO:0007669"/>
    <property type="project" value="UniProtKB-KW"/>
</dbReference>
<evidence type="ECO:0000256" key="11">
    <source>
        <dbReference type="ARBA" id="ARBA00023136"/>
    </source>
</evidence>
<dbReference type="FunFam" id="2.60.120.10:FF:000011">
    <property type="entry name" value="Potassium channel, voltage-gated eag-related subfamily H, member 7"/>
    <property type="match status" value="1"/>
</dbReference>
<dbReference type="PRINTS" id="PR01470">
    <property type="entry name" value="ERGCHANNEL"/>
</dbReference>
<dbReference type="Pfam" id="PF00520">
    <property type="entry name" value="Ion_trans"/>
    <property type="match status" value="1"/>
</dbReference>
<protein>
    <submittedName>
        <fullName evidence="18">Potassium voltage-gated channel subfamily H member 7-like</fullName>
    </submittedName>
</protein>
<dbReference type="RefSeq" id="XP_028288916.1">
    <property type="nucleotide sequence ID" value="XM_028433115.1"/>
</dbReference>
<evidence type="ECO:0000256" key="2">
    <source>
        <dbReference type="ARBA" id="ARBA00022448"/>
    </source>
</evidence>
<proteinExistence type="predicted"/>
<dbReference type="Pfam" id="PF00027">
    <property type="entry name" value="cNMP_binding"/>
    <property type="match status" value="1"/>
</dbReference>
<dbReference type="SMART" id="SM00100">
    <property type="entry name" value="cNMP"/>
    <property type="match status" value="1"/>
</dbReference>
<sequence>MPVRRGHVAPQNTFLGVIIRKFEGQNKKFIIANARVQNCAIIYCNDGFCEMTGFSRPDIMQKPCTCDFLHGQFTTRHAVAQVAQALLGSEERKVEIIYHRKDGSNFHCATHIIPVKNEEGVVMMFILNFDYILDEGSSDSLERLNHTSPSKAEQRKVRFFRFRFPALPLLGITKQSLPQEDPDAVMVDSPRHSDGSVATRDYQLPTTRESCSPSYANDTRALIGPSHCSTPVSGPLDHSSPKGPWDRIYPDQTQQRSQEDTLVTSPSIPGLTPTASRESVCSIRRASSVHDMEGLGSNSKMAFRDRHASEDNGRNIKVSRSWMAGGPLSQIKSSLLGSTSDSNLNKYSTINKIPLITLNFSEVNNEKKCPSPPSSEKTIIAPKVKDRTHNVTDKVTQVLSLGADVLPEYKLQTPRIDKWTILHYSPFKAVWDWLILLLVIYTAIFTPYSAAFLLNDIEEQRRRECGYSCSPLNVVDLIVDIMFIVDILINFRTTYVNCNEEVVSHPAKIAIHYFKGWFLIDMVAAIPFDLLIFGSGSDETTTLIGLLKTARLLRLVRVARKLDRYSEYGAAVLMLLMCIFALIAHWLACIWYAIGNMEQPYLEYKIGWLDNLGLSIGKKYNYSDPSSGPSIKDKYVTALYFTFSSLTSVGFGNVSPNTNSEKIFSICVMLIGSLMYASIFGNVSAIIQRLYSGTARYHLQMLRVKEFIRFHQIPNPLRQRLEEYFQHAWTYTNGIDMNMVLKGFPECLQADICLHLNKTLLQGCKAFNGATKGCLRALAMRFKTTHAPPGDTLVHSGDVLTALYFISRGSIEILKDDVVVAILGKNDIFGEMIHLFAKPGKSCADVRALSYCDLHTIQREEILEVLDMYPEFADHFFTNLELTFDLRDENAKTTYSQAGDSNMDDNMCRRRVSYRRRSSAGSNNKEPTAAYCDAQHARPSYASTAAEERRESAEEGEEEEDEEEEEGREEEEEQRPLCSGVLGYPVVRDHNLGLGMSSAAGDQAEDGTHTQEYKEIHTGEWVRPGKAAEESARCQETPAGEDDSDTDLTYGEVEQRLDLLQQHLNRLESQMTADIQAILQLLQRQTAAGPPAYSTVTSSPEYHRPAIRVQPVSAIQTALSLGPAPARPQSPDLESAPNKSKDPPAVLLHTETLPDGSFAALLESDTDTEQRPTVNGVDSEEQQQQHHHHHHHHHQRFPSGRQASLPDVPSSLGMLGLHRPVSDPGLPGE</sequence>
<dbReference type="InterPro" id="IPR000595">
    <property type="entry name" value="cNMP-bd_dom"/>
</dbReference>
<feature type="transmembrane region" description="Helical" evidence="15">
    <location>
        <begin position="433"/>
        <end position="454"/>
    </location>
</feature>
<keyword evidence="8" id="KW-0630">Potassium</keyword>
<keyword evidence="4" id="KW-0633">Potassium transport</keyword>
<evidence type="ECO:0000256" key="8">
    <source>
        <dbReference type="ARBA" id="ARBA00022958"/>
    </source>
</evidence>
<dbReference type="InterPro" id="IPR003938">
    <property type="entry name" value="K_chnl_volt-dep_EAG/ELK/ERG"/>
</dbReference>
<keyword evidence="3" id="KW-1003">Cell membrane</keyword>
<feature type="region of interest" description="Disordered" evidence="14">
    <location>
        <begin position="1163"/>
        <end position="1229"/>
    </location>
</feature>
<keyword evidence="6" id="KW-0631">Potassium channel</keyword>
<dbReference type="SUPFAM" id="SSF55785">
    <property type="entry name" value="PYP-like sensor domain (PAS domain)"/>
    <property type="match status" value="1"/>
</dbReference>
<dbReference type="Pfam" id="PF13426">
    <property type="entry name" value="PAS_9"/>
    <property type="match status" value="1"/>
</dbReference>
<dbReference type="OrthoDB" id="432483at2759"/>
<comment type="subcellular location">
    <subcellularLocation>
        <location evidence="1">Cell membrane</location>
        <topology evidence="1">Multi-pass membrane protein</topology>
    </subcellularLocation>
</comment>
<dbReference type="GO" id="GO:0042391">
    <property type="term" value="P:regulation of membrane potential"/>
    <property type="evidence" value="ECO:0007669"/>
    <property type="project" value="TreeGrafter"/>
</dbReference>
<dbReference type="Proteomes" id="UP000515145">
    <property type="component" value="Chromosome 2"/>
</dbReference>
<feature type="compositionally biased region" description="Polar residues" evidence="14">
    <location>
        <begin position="204"/>
        <end position="217"/>
    </location>
</feature>
<dbReference type="GO" id="GO:0005242">
    <property type="term" value="F:inward rectifier potassium channel activity"/>
    <property type="evidence" value="ECO:0007669"/>
    <property type="project" value="TreeGrafter"/>
</dbReference>
<dbReference type="FunFam" id="1.10.1200.260:FF:000001">
    <property type="entry name" value="Potassium voltage-gated channel subfamily H member 7"/>
    <property type="match status" value="1"/>
</dbReference>
<feature type="transmembrane region" description="Helical" evidence="15">
    <location>
        <begin position="570"/>
        <end position="594"/>
    </location>
</feature>
<dbReference type="InterPro" id="IPR014710">
    <property type="entry name" value="RmlC-like_jellyroll"/>
</dbReference>
<dbReference type="PRINTS" id="PR01463">
    <property type="entry name" value="EAGCHANLFMLY"/>
</dbReference>
<keyword evidence="2" id="KW-0813">Transport</keyword>
<feature type="transmembrane region" description="Helical" evidence="15">
    <location>
        <begin position="666"/>
        <end position="687"/>
    </location>
</feature>
<evidence type="ECO:0000256" key="7">
    <source>
        <dbReference type="ARBA" id="ARBA00022882"/>
    </source>
</evidence>
<feature type="region of interest" description="Disordered" evidence="14">
    <location>
        <begin position="180"/>
        <end position="279"/>
    </location>
</feature>
<evidence type="ECO:0000256" key="13">
    <source>
        <dbReference type="ARBA" id="ARBA00034430"/>
    </source>
</evidence>
<dbReference type="FunFam" id="1.10.287.70:FF:000020">
    <property type="entry name" value="Potassium channel, voltage-gated eag-related subfamily H, member 7"/>
    <property type="match status" value="1"/>
</dbReference>
<dbReference type="InterPro" id="IPR050818">
    <property type="entry name" value="KCNH_animal-type"/>
</dbReference>
<dbReference type="GO" id="GO:0005886">
    <property type="term" value="C:plasma membrane"/>
    <property type="evidence" value="ECO:0007669"/>
    <property type="project" value="UniProtKB-SubCell"/>
</dbReference>
<dbReference type="Gene3D" id="3.30.450.20">
    <property type="entry name" value="PAS domain"/>
    <property type="match status" value="1"/>
</dbReference>
<evidence type="ECO:0000256" key="9">
    <source>
        <dbReference type="ARBA" id="ARBA00022989"/>
    </source>
</evidence>
<evidence type="ECO:0000259" key="16">
    <source>
        <dbReference type="PROSITE" id="PS50042"/>
    </source>
</evidence>
<feature type="compositionally biased region" description="Polar residues" evidence="14">
    <location>
        <begin position="251"/>
        <end position="279"/>
    </location>
</feature>
<dbReference type="SUPFAM" id="SSF81324">
    <property type="entry name" value="Voltage-gated potassium channels"/>
    <property type="match status" value="1"/>
</dbReference>